<feature type="transmembrane region" description="Helical" evidence="2">
    <location>
        <begin position="142"/>
        <end position="171"/>
    </location>
</feature>
<dbReference type="AlphaFoldDB" id="A0A919P545"/>
<feature type="transmembrane region" description="Helical" evidence="2">
    <location>
        <begin position="191"/>
        <end position="214"/>
    </location>
</feature>
<dbReference type="Proteomes" id="UP000632740">
    <property type="component" value="Unassembled WGS sequence"/>
</dbReference>
<dbReference type="Pfam" id="PF10708">
    <property type="entry name" value="DUF2510"/>
    <property type="match status" value="1"/>
</dbReference>
<evidence type="ECO:0000313" key="4">
    <source>
        <dbReference type="EMBL" id="GIG21544.1"/>
    </source>
</evidence>
<accession>A0A919P545</accession>
<name>A0A919P545_9CELL</name>
<dbReference type="EMBL" id="BONK01000007">
    <property type="protein sequence ID" value="GIG21544.1"/>
    <property type="molecule type" value="Genomic_DNA"/>
</dbReference>
<dbReference type="InterPro" id="IPR018929">
    <property type="entry name" value="DUF2510"/>
</dbReference>
<sequence>MSTAFDQAGSTPVAGWYPDPHAPGAHRWWDGTQWTQHTQQEPAPAAPTYAAPGYPTQHADAVPGYPQQQAAGTAGFGAAPGGVPGYPSASVGGVPGYPVAGGGYPSGAGVSFPGGATSTYPGTWSATGAYSMEKPKNRTATWALVAGIVVILVLLFTDYAIASWLAIFVGIQGVKKARAIRAEGYPKAVGMGRAVTGLVLSGISAALFVLSFALR</sequence>
<feature type="domain" description="DUF2510" evidence="3">
    <location>
        <begin position="14"/>
        <end position="46"/>
    </location>
</feature>
<proteinExistence type="predicted"/>
<feature type="compositionally biased region" description="Polar residues" evidence="1">
    <location>
        <begin position="32"/>
        <end position="41"/>
    </location>
</feature>
<gene>
    <name evidence="4" type="ORF">Cch01nite_22680</name>
</gene>
<comment type="caution">
    <text evidence="4">The sequence shown here is derived from an EMBL/GenBank/DDBJ whole genome shotgun (WGS) entry which is preliminary data.</text>
</comment>
<keyword evidence="2" id="KW-1133">Transmembrane helix</keyword>
<organism evidence="4 5">
    <name type="scientific">Cellulomonas chitinilytica</name>
    <dbReference type="NCBI Taxonomy" id="398759"/>
    <lineage>
        <taxon>Bacteria</taxon>
        <taxon>Bacillati</taxon>
        <taxon>Actinomycetota</taxon>
        <taxon>Actinomycetes</taxon>
        <taxon>Micrococcales</taxon>
        <taxon>Cellulomonadaceae</taxon>
        <taxon>Cellulomonas</taxon>
    </lineage>
</organism>
<keyword evidence="5" id="KW-1185">Reference proteome</keyword>
<feature type="compositionally biased region" description="Low complexity" evidence="1">
    <location>
        <begin position="42"/>
        <end position="56"/>
    </location>
</feature>
<reference evidence="4" key="1">
    <citation type="submission" date="2021-01" db="EMBL/GenBank/DDBJ databases">
        <title>Whole genome shotgun sequence of Cellulomonas chitinilytica NBRC 110799.</title>
        <authorList>
            <person name="Komaki H."/>
            <person name="Tamura T."/>
        </authorList>
    </citation>
    <scope>NUCLEOTIDE SEQUENCE</scope>
    <source>
        <strain evidence="4">NBRC 110799</strain>
    </source>
</reference>
<evidence type="ECO:0000259" key="3">
    <source>
        <dbReference type="Pfam" id="PF10708"/>
    </source>
</evidence>
<keyword evidence="2" id="KW-0812">Transmembrane</keyword>
<protein>
    <recommendedName>
        <fullName evidence="3">DUF2510 domain-containing protein</fullName>
    </recommendedName>
</protein>
<keyword evidence="2" id="KW-0472">Membrane</keyword>
<feature type="region of interest" description="Disordered" evidence="1">
    <location>
        <begin position="1"/>
        <end position="68"/>
    </location>
</feature>
<feature type="compositionally biased region" description="Polar residues" evidence="1">
    <location>
        <begin position="1"/>
        <end position="10"/>
    </location>
</feature>
<dbReference type="RefSeq" id="WP_203753677.1">
    <property type="nucleotide sequence ID" value="NZ_BONK01000007.1"/>
</dbReference>
<evidence type="ECO:0000256" key="2">
    <source>
        <dbReference type="SAM" id="Phobius"/>
    </source>
</evidence>
<evidence type="ECO:0000256" key="1">
    <source>
        <dbReference type="SAM" id="MobiDB-lite"/>
    </source>
</evidence>
<evidence type="ECO:0000313" key="5">
    <source>
        <dbReference type="Proteomes" id="UP000632740"/>
    </source>
</evidence>